<organism evidence="6 7">
    <name type="scientific">Schaalia radingae</name>
    <dbReference type="NCBI Taxonomy" id="131110"/>
    <lineage>
        <taxon>Bacteria</taxon>
        <taxon>Bacillati</taxon>
        <taxon>Actinomycetota</taxon>
        <taxon>Actinomycetes</taxon>
        <taxon>Actinomycetales</taxon>
        <taxon>Actinomycetaceae</taxon>
        <taxon>Schaalia</taxon>
    </lineage>
</organism>
<protein>
    <submittedName>
        <fullName evidence="6">Transcriptional regulator, LacI family</fullName>
    </submittedName>
</protein>
<dbReference type="InterPro" id="IPR010982">
    <property type="entry name" value="Lambda_DNA-bd_dom_sf"/>
</dbReference>
<feature type="region of interest" description="Disordered" evidence="4">
    <location>
        <begin position="323"/>
        <end position="344"/>
    </location>
</feature>
<dbReference type="CDD" id="cd06288">
    <property type="entry name" value="PBP1_sucrose_transcription_regulator"/>
    <property type="match status" value="1"/>
</dbReference>
<sequence length="357" mass="38374">MESRITIADIAQHVGLSTATVSMALNSVHKSRIPEATIERVQQAARHLGYVPNLTARNLRTGTTSTVGFVSSGVTVTRFASQMIRGILDTADEHSFSVLMMEVDRSPDGMARALSALRSRAVEGFAVGLMSPRLVSLPHLTSGLPGVIINGQADGWHSIMPDEEDAGRRAIAYLRAHGHRRVALIGRYPTDPAPEVSICIGARLRGIDAGCAASGVQIVDEVPGEAWESPLGFEGANAILDRLDRSGAAAIVAANDRIAMGVYQALCDRNLRVPDDMSVLSFDDEPLANMMRPPMTTLHLPYLEMGALGMEYLVDCARSHGRAQKNADNQSSQSEPHSEPTLVHVPIVERDSVRTIG</sequence>
<dbReference type="RefSeq" id="WP_092648807.1">
    <property type="nucleotide sequence ID" value="NZ_LT629792.1"/>
</dbReference>
<evidence type="ECO:0000313" key="6">
    <source>
        <dbReference type="EMBL" id="SDU02451.1"/>
    </source>
</evidence>
<dbReference type="CDD" id="cd01392">
    <property type="entry name" value="HTH_LacI"/>
    <property type="match status" value="1"/>
</dbReference>
<dbReference type="PROSITE" id="PS50932">
    <property type="entry name" value="HTH_LACI_2"/>
    <property type="match status" value="1"/>
</dbReference>
<dbReference type="SUPFAM" id="SSF47413">
    <property type="entry name" value="lambda repressor-like DNA-binding domains"/>
    <property type="match status" value="1"/>
</dbReference>
<dbReference type="Pfam" id="PF00356">
    <property type="entry name" value="LacI"/>
    <property type="match status" value="1"/>
</dbReference>
<dbReference type="EMBL" id="LT629792">
    <property type="protein sequence ID" value="SDU02451.1"/>
    <property type="molecule type" value="Genomic_DNA"/>
</dbReference>
<dbReference type="Pfam" id="PF13377">
    <property type="entry name" value="Peripla_BP_3"/>
    <property type="match status" value="1"/>
</dbReference>
<evidence type="ECO:0000256" key="3">
    <source>
        <dbReference type="ARBA" id="ARBA00023163"/>
    </source>
</evidence>
<keyword evidence="2" id="KW-0238">DNA-binding</keyword>
<proteinExistence type="predicted"/>
<dbReference type="Gene3D" id="1.10.260.40">
    <property type="entry name" value="lambda repressor-like DNA-binding domains"/>
    <property type="match status" value="1"/>
</dbReference>
<dbReference type="PANTHER" id="PTHR30146:SF109">
    <property type="entry name" value="HTH-TYPE TRANSCRIPTIONAL REGULATOR GALS"/>
    <property type="match status" value="1"/>
</dbReference>
<dbReference type="SUPFAM" id="SSF53822">
    <property type="entry name" value="Periplasmic binding protein-like I"/>
    <property type="match status" value="1"/>
</dbReference>
<evidence type="ECO:0000256" key="1">
    <source>
        <dbReference type="ARBA" id="ARBA00023015"/>
    </source>
</evidence>
<feature type="compositionally biased region" description="Polar residues" evidence="4">
    <location>
        <begin position="326"/>
        <end position="335"/>
    </location>
</feature>
<feature type="domain" description="HTH lacI-type" evidence="5">
    <location>
        <begin position="5"/>
        <end position="61"/>
    </location>
</feature>
<evidence type="ECO:0000313" key="7">
    <source>
        <dbReference type="Proteomes" id="UP000198976"/>
    </source>
</evidence>
<dbReference type="PANTHER" id="PTHR30146">
    <property type="entry name" value="LACI-RELATED TRANSCRIPTIONAL REPRESSOR"/>
    <property type="match status" value="1"/>
</dbReference>
<name>A0ABY0VA58_9ACTO</name>
<evidence type="ECO:0000259" key="5">
    <source>
        <dbReference type="PROSITE" id="PS50932"/>
    </source>
</evidence>
<evidence type="ECO:0000256" key="4">
    <source>
        <dbReference type="SAM" id="MobiDB-lite"/>
    </source>
</evidence>
<gene>
    <name evidence="6" type="ORF">SAMN04489714_1693</name>
</gene>
<evidence type="ECO:0000256" key="2">
    <source>
        <dbReference type="ARBA" id="ARBA00023125"/>
    </source>
</evidence>
<dbReference type="SMART" id="SM00354">
    <property type="entry name" value="HTH_LACI"/>
    <property type="match status" value="1"/>
</dbReference>
<keyword evidence="3" id="KW-0804">Transcription</keyword>
<keyword evidence="7" id="KW-1185">Reference proteome</keyword>
<dbReference type="InterPro" id="IPR028082">
    <property type="entry name" value="Peripla_BP_I"/>
</dbReference>
<keyword evidence="1" id="KW-0805">Transcription regulation</keyword>
<dbReference type="InterPro" id="IPR046335">
    <property type="entry name" value="LacI/GalR-like_sensor"/>
</dbReference>
<dbReference type="InterPro" id="IPR000843">
    <property type="entry name" value="HTH_LacI"/>
</dbReference>
<dbReference type="Gene3D" id="3.40.50.2300">
    <property type="match status" value="2"/>
</dbReference>
<accession>A0ABY0VA58</accession>
<dbReference type="Proteomes" id="UP000198976">
    <property type="component" value="Chromosome I"/>
</dbReference>
<reference evidence="6 7" key="1">
    <citation type="submission" date="2016-10" db="EMBL/GenBank/DDBJ databases">
        <authorList>
            <person name="Varghese N."/>
            <person name="Submissions S."/>
        </authorList>
    </citation>
    <scope>NUCLEOTIDE SEQUENCE [LARGE SCALE GENOMIC DNA]</scope>
    <source>
        <strain evidence="6 7">DSM 9169</strain>
    </source>
</reference>